<dbReference type="AlphaFoldDB" id="A0AAV8WWN2"/>
<evidence type="ECO:0000259" key="1">
    <source>
        <dbReference type="Pfam" id="PF07679"/>
    </source>
</evidence>
<accession>A0AAV8WWN2</accession>
<name>A0AAV8WWN2_9CUCU</name>
<dbReference type="Gene3D" id="2.60.40.10">
    <property type="entry name" value="Immunoglobulins"/>
    <property type="match status" value="1"/>
</dbReference>
<dbReference type="EMBL" id="JANEYF010004530">
    <property type="protein sequence ID" value="KAJ8930898.1"/>
    <property type="molecule type" value="Genomic_DNA"/>
</dbReference>
<comment type="caution">
    <text evidence="2">The sequence shown here is derived from an EMBL/GenBank/DDBJ whole genome shotgun (WGS) entry which is preliminary data.</text>
</comment>
<keyword evidence="3" id="KW-1185">Reference proteome</keyword>
<protein>
    <recommendedName>
        <fullName evidence="1">Immunoglobulin I-set domain-containing protein</fullName>
    </recommendedName>
</protein>
<proteinExistence type="predicted"/>
<feature type="domain" description="Immunoglobulin I-set" evidence="1">
    <location>
        <begin position="3"/>
        <end position="37"/>
    </location>
</feature>
<evidence type="ECO:0000313" key="2">
    <source>
        <dbReference type="EMBL" id="KAJ8930898.1"/>
    </source>
</evidence>
<dbReference type="SUPFAM" id="SSF48726">
    <property type="entry name" value="Immunoglobulin"/>
    <property type="match status" value="1"/>
</dbReference>
<dbReference type="Pfam" id="PF07679">
    <property type="entry name" value="I-set"/>
    <property type="match status" value="1"/>
</dbReference>
<dbReference type="InterPro" id="IPR036179">
    <property type="entry name" value="Ig-like_dom_sf"/>
</dbReference>
<organism evidence="2 3">
    <name type="scientific">Rhamnusium bicolor</name>
    <dbReference type="NCBI Taxonomy" id="1586634"/>
    <lineage>
        <taxon>Eukaryota</taxon>
        <taxon>Metazoa</taxon>
        <taxon>Ecdysozoa</taxon>
        <taxon>Arthropoda</taxon>
        <taxon>Hexapoda</taxon>
        <taxon>Insecta</taxon>
        <taxon>Pterygota</taxon>
        <taxon>Neoptera</taxon>
        <taxon>Endopterygota</taxon>
        <taxon>Coleoptera</taxon>
        <taxon>Polyphaga</taxon>
        <taxon>Cucujiformia</taxon>
        <taxon>Chrysomeloidea</taxon>
        <taxon>Cerambycidae</taxon>
        <taxon>Lepturinae</taxon>
        <taxon>Rhagiini</taxon>
        <taxon>Rhamnusium</taxon>
    </lineage>
</organism>
<dbReference type="InterPro" id="IPR013783">
    <property type="entry name" value="Ig-like_fold"/>
</dbReference>
<dbReference type="InterPro" id="IPR013098">
    <property type="entry name" value="Ig_I-set"/>
</dbReference>
<reference evidence="2" key="1">
    <citation type="journal article" date="2023" name="Insect Mol. Biol.">
        <title>Genome sequencing provides insights into the evolution of gene families encoding plant cell wall-degrading enzymes in longhorned beetles.</title>
        <authorList>
            <person name="Shin N.R."/>
            <person name="Okamura Y."/>
            <person name="Kirsch R."/>
            <person name="Pauchet Y."/>
        </authorList>
    </citation>
    <scope>NUCLEOTIDE SEQUENCE</scope>
    <source>
        <strain evidence="2">RBIC_L_NR</strain>
    </source>
</reference>
<sequence length="79" mass="9477">MITRLSINKCQISHSATYKVVAKNEFGEDECSAILTVKEQKDEEEEEEVRYFKPYIIMTHNNILINNYKRRKKLKKLKR</sequence>
<gene>
    <name evidence="2" type="ORF">NQ314_016319</name>
</gene>
<dbReference type="Proteomes" id="UP001162156">
    <property type="component" value="Unassembled WGS sequence"/>
</dbReference>
<evidence type="ECO:0000313" key="3">
    <source>
        <dbReference type="Proteomes" id="UP001162156"/>
    </source>
</evidence>